<organism evidence="3 4">
    <name type="scientific">Bacteroides cellulosilyticus</name>
    <dbReference type="NCBI Taxonomy" id="246787"/>
    <lineage>
        <taxon>Bacteria</taxon>
        <taxon>Pseudomonadati</taxon>
        <taxon>Bacteroidota</taxon>
        <taxon>Bacteroidia</taxon>
        <taxon>Bacteroidales</taxon>
        <taxon>Bacteroidaceae</taxon>
        <taxon>Bacteroides</taxon>
    </lineage>
</organism>
<gene>
    <name evidence="3" type="ORF">BcellWH2_00946</name>
</gene>
<dbReference type="RefSeq" id="WP_029428499.1">
    <property type="nucleotide sequence ID" value="NZ_CP012801.1"/>
</dbReference>
<name>A0A0P0GBN8_9BACE</name>
<evidence type="ECO:0000256" key="2">
    <source>
        <dbReference type="SAM" id="SignalP"/>
    </source>
</evidence>
<protein>
    <recommendedName>
        <fullName evidence="5">Porin</fullName>
    </recommendedName>
</protein>
<feature type="compositionally biased region" description="Polar residues" evidence="1">
    <location>
        <begin position="38"/>
        <end position="53"/>
    </location>
</feature>
<reference evidence="3 4" key="1">
    <citation type="journal article" date="2015" name="Science">
        <title>Genetic determinants of in vivo fitness and diet responsiveness in multiple human gut Bacteroides.</title>
        <authorList>
            <person name="Wu M."/>
            <person name="McNulty N.P."/>
            <person name="Rodionov D.A."/>
            <person name="Khoroshkin M.S."/>
            <person name="Griffin N.W."/>
            <person name="Cheng J."/>
            <person name="Latreille P."/>
            <person name="Kerstetter R.A."/>
            <person name="Terrapon N."/>
            <person name="Henrissat B."/>
            <person name="Osterman A.L."/>
            <person name="Gordon J.I."/>
        </authorList>
    </citation>
    <scope>NUCLEOTIDE SEQUENCE [LARGE SCALE GENOMIC DNA]</scope>
    <source>
        <strain evidence="3 4">WH2</strain>
    </source>
</reference>
<dbReference type="InterPro" id="IPR025631">
    <property type="entry name" value="Porin_10"/>
</dbReference>
<dbReference type="AlphaFoldDB" id="A0A0P0GBN8"/>
<dbReference type="Pfam" id="PF14121">
    <property type="entry name" value="Porin_10"/>
    <property type="match status" value="1"/>
</dbReference>
<keyword evidence="2" id="KW-0732">Signal</keyword>
<dbReference type="PATRIC" id="fig|246787.4.peg.977"/>
<dbReference type="Proteomes" id="UP000061809">
    <property type="component" value="Chromosome"/>
</dbReference>
<accession>A0A0P0GBN8</accession>
<feature type="signal peptide" evidence="2">
    <location>
        <begin position="1"/>
        <end position="21"/>
    </location>
</feature>
<dbReference type="KEGG" id="bcel:BcellWH2_00946"/>
<evidence type="ECO:0000313" key="4">
    <source>
        <dbReference type="Proteomes" id="UP000061809"/>
    </source>
</evidence>
<dbReference type="EMBL" id="CP012801">
    <property type="protein sequence ID" value="ALJ58208.1"/>
    <property type="molecule type" value="Genomic_DNA"/>
</dbReference>
<evidence type="ECO:0000256" key="1">
    <source>
        <dbReference type="SAM" id="MobiDB-lite"/>
    </source>
</evidence>
<evidence type="ECO:0000313" key="3">
    <source>
        <dbReference type="EMBL" id="ALJ58208.1"/>
    </source>
</evidence>
<evidence type="ECO:0008006" key="5">
    <source>
        <dbReference type="Google" id="ProtNLM"/>
    </source>
</evidence>
<feature type="region of interest" description="Disordered" evidence="1">
    <location>
        <begin position="29"/>
        <end position="53"/>
    </location>
</feature>
<sequence length="742" mass="84815">MRRILLTYILLFVLGLLAAQAQRPLNTLDNRDRYGNQVDPSTQPDSLDTSTDVQSIPPKLYMWQLSETLGNRTIVPADTLSLNFQNTNLVDGMTGQYNFLGNLGSPRLSRIFFDRESTEPTIFMTPFSSFFVRPDQVFFTNSNVPYTNLTYYKAGNKVNGEERFKSYFSVNVNKRLAFGFNFDYLYGRGYYSNQSTSHFNAGIFGSYIGERYQLQAVYNNFFMKMNENGGIANDGYITRPDTMADGKKEYESTTIPVKLEQTSNRNKDFYIYLTQRYRLGFKRRVLKEVAQNNSVKQNFAPTAASTAMVPDTAITDSLGMDRLGADSLGTDSLSAERLAMKKSLSLDSLNNATALAEDTNYVEEFVPVTSFIHTFKVERSRHRFQSYSEPEGMYENTYFNKNGSVSRDSTTAFSIKNIFGIALLEGFNKYAKAGLTAYISHKFSRYDLMNADSMTVDRFTEQEIFVGGELAKRQGKVLHYSIDGEIGIMDKALGQFRVHGNMDLNFRLGKDTVNLIARGFVTNTLPSFYMRHYHSNHFFWDNDNMEKEFRTRVEGELNIDRWGTNLRAGVENVKNYTYFNQKAVPEQYSGNIQILSATLKQNFRAGIFHLDNEVTWQKSSNETILPLPQLSLYSNLYILTKLAKKVLTVQLGADVRYFTKYNAPAYTPAVQQFHLQPENDQVEIGGYPIVNIYANLQLKRTRLFAMYSHVNQGMGTRNSFLVPHYPINPSLLKIGVSWNFYD</sequence>
<feature type="chain" id="PRO_5006047462" description="Porin" evidence="2">
    <location>
        <begin position="22"/>
        <end position="742"/>
    </location>
</feature>
<proteinExistence type="predicted"/>